<dbReference type="PROSITE" id="PS50191">
    <property type="entry name" value="CRAL_TRIO"/>
    <property type="match status" value="1"/>
</dbReference>
<feature type="domain" description="CRAL-TRIO" evidence="8">
    <location>
        <begin position="167"/>
        <end position="341"/>
    </location>
</feature>
<feature type="compositionally biased region" description="Basic residues" evidence="7">
    <location>
        <begin position="591"/>
        <end position="600"/>
    </location>
</feature>
<comment type="subcellular location">
    <subcellularLocation>
        <location evidence="1">Cell membrane</location>
        <topology evidence="1">Peripheral membrane protein</topology>
    </subcellularLocation>
    <subcellularLocation>
        <location evidence="2">Golgi apparatus membrane</location>
        <topology evidence="2">Peripheral membrane protein</topology>
    </subcellularLocation>
</comment>
<evidence type="ECO:0000256" key="7">
    <source>
        <dbReference type="SAM" id="MobiDB-lite"/>
    </source>
</evidence>
<dbReference type="Pfam" id="PF03765">
    <property type="entry name" value="CRAL_TRIO_N"/>
    <property type="match status" value="1"/>
</dbReference>
<feature type="region of interest" description="Disordered" evidence="7">
    <location>
        <begin position="591"/>
        <end position="616"/>
    </location>
</feature>
<keyword evidence="5" id="KW-0333">Golgi apparatus</keyword>
<name>A0ABR2R3Q1_9ROSI</name>
<dbReference type="InterPro" id="IPR036865">
    <property type="entry name" value="CRAL-TRIO_dom_sf"/>
</dbReference>
<dbReference type="SMART" id="SM00516">
    <property type="entry name" value="SEC14"/>
    <property type="match status" value="1"/>
</dbReference>
<evidence type="ECO:0000256" key="2">
    <source>
        <dbReference type="ARBA" id="ARBA00004395"/>
    </source>
</evidence>
<dbReference type="SMART" id="SM01100">
    <property type="entry name" value="CRAL_TRIO_N"/>
    <property type="match status" value="1"/>
</dbReference>
<evidence type="ECO:0000256" key="6">
    <source>
        <dbReference type="ARBA" id="ARBA00038020"/>
    </source>
</evidence>
<evidence type="ECO:0000256" key="3">
    <source>
        <dbReference type="ARBA" id="ARBA00022475"/>
    </source>
</evidence>
<evidence type="ECO:0000313" key="10">
    <source>
        <dbReference type="Proteomes" id="UP001396334"/>
    </source>
</evidence>
<evidence type="ECO:0000313" key="9">
    <source>
        <dbReference type="EMBL" id="KAK9007593.1"/>
    </source>
</evidence>
<protein>
    <recommendedName>
        <fullName evidence="8">CRAL-TRIO domain-containing protein</fullName>
    </recommendedName>
</protein>
<dbReference type="InterPro" id="IPR036273">
    <property type="entry name" value="CRAL/TRIO_N_dom_sf"/>
</dbReference>
<gene>
    <name evidence="9" type="ORF">V6N11_074513</name>
</gene>
<comment type="caution">
    <text evidence="9">The sequence shown here is derived from an EMBL/GenBank/DDBJ whole genome shotgun (WGS) entry which is preliminary data.</text>
</comment>
<dbReference type="PANTHER" id="PTHR45657">
    <property type="entry name" value="CRAL-TRIO DOMAIN-CONTAINING PROTEIN YKL091C-RELATED"/>
    <property type="match status" value="1"/>
</dbReference>
<dbReference type="EMBL" id="JBBPBN010000026">
    <property type="protein sequence ID" value="KAK9007593.1"/>
    <property type="molecule type" value="Genomic_DNA"/>
</dbReference>
<dbReference type="Pfam" id="PF00650">
    <property type="entry name" value="CRAL_TRIO"/>
    <property type="match status" value="1"/>
</dbReference>
<dbReference type="Gene3D" id="1.10.8.20">
    <property type="entry name" value="N-terminal domain of phosphatidylinositol transfer protein sec14p"/>
    <property type="match status" value="1"/>
</dbReference>
<keyword evidence="10" id="KW-1185">Reference proteome</keyword>
<dbReference type="PANTHER" id="PTHR45657:SF1">
    <property type="entry name" value="CRAL-TRIO DOMAIN-CONTAINING PROTEIN YKL091C-RELATED"/>
    <property type="match status" value="1"/>
</dbReference>
<dbReference type="SUPFAM" id="SSF46938">
    <property type="entry name" value="CRAL/TRIO N-terminal domain"/>
    <property type="match status" value="1"/>
</dbReference>
<keyword evidence="3" id="KW-1003">Cell membrane</keyword>
<keyword evidence="4" id="KW-0813">Transport</keyword>
<evidence type="ECO:0000256" key="5">
    <source>
        <dbReference type="ARBA" id="ARBA00023034"/>
    </source>
</evidence>
<keyword evidence="3" id="KW-0472">Membrane</keyword>
<dbReference type="InterPro" id="IPR011074">
    <property type="entry name" value="CRAL/TRIO_N_dom"/>
</dbReference>
<dbReference type="Gene3D" id="3.40.525.10">
    <property type="entry name" value="CRAL-TRIO lipid binding domain"/>
    <property type="match status" value="1"/>
</dbReference>
<dbReference type="CDD" id="cd00170">
    <property type="entry name" value="SEC14"/>
    <property type="match status" value="1"/>
</dbReference>
<evidence type="ECO:0000256" key="1">
    <source>
        <dbReference type="ARBA" id="ARBA00004202"/>
    </source>
</evidence>
<keyword evidence="4" id="KW-0653">Protein transport</keyword>
<evidence type="ECO:0000256" key="4">
    <source>
        <dbReference type="ARBA" id="ARBA00022927"/>
    </source>
</evidence>
<dbReference type="InterPro" id="IPR001251">
    <property type="entry name" value="CRAL-TRIO_dom"/>
</dbReference>
<dbReference type="InterPro" id="IPR051026">
    <property type="entry name" value="PI/PC_transfer"/>
</dbReference>
<dbReference type="SUPFAM" id="SSF52087">
    <property type="entry name" value="CRAL/TRIO domain"/>
    <property type="match status" value="1"/>
</dbReference>
<comment type="similarity">
    <text evidence="6">Belongs to the SFH family.</text>
</comment>
<sequence>MAESSKMGESSKIGDAYEVLYTTELERIRILNTAFVDCRWLDCIKYQTYGALNVLFTGSLTKKAISASSMFRHSITRKSRRHNRVMSIDSIEDNLNAEELQAVNAFRQALVLDELLPAKHDDHHMMLRFLRARKFDIEKSKQMWADMLQWRKDFGADTIMEDFDFKEYGEVVKYYPQGYHGVDKDGRPVYIERLGKVDANKLTQVTTTERYLKYHVKEFEKVFAIKFPAASIVAKKHIDQSTTILDVEGVGLKSFNKAARELLQRLQKIDGDNYPETLNRMFIINAGSGFRILWGTVKSFLDPKTTAKIHVLGNKYQSKLLEVIDANELPEFLGGSCTCANKGGCMLSDKGPWNNPEILNRVQNGEAKCTMRKMTTFEDKACIETSHSLDAERLAEKAPLSPVFESPINKECMIAYDKVVPMVDKTMYASCPKTMACESFTISKDVYQVRDDGKVTKRMSNQVFGGIMAFVTGVITMIRLSRNMPKKLIGANMYGGQVHYADPKTAGHAPPLPPPITSADYFSMMERMAELEDKVRVLMGKPATMPPEKAELLNAALIRVCTLEDEISATRKALEEALCKQQELQTYIDRKAKKKKKTHSAGKLTDRDQSPVSLVA</sequence>
<proteinExistence type="inferred from homology"/>
<dbReference type="Proteomes" id="UP001396334">
    <property type="component" value="Unassembled WGS sequence"/>
</dbReference>
<evidence type="ECO:0000259" key="8">
    <source>
        <dbReference type="PROSITE" id="PS50191"/>
    </source>
</evidence>
<dbReference type="PRINTS" id="PR00180">
    <property type="entry name" value="CRETINALDHBP"/>
</dbReference>
<reference evidence="9 10" key="1">
    <citation type="journal article" date="2024" name="G3 (Bethesda)">
        <title>Genome assembly of Hibiscus sabdariffa L. provides insights into metabolisms of medicinal natural products.</title>
        <authorList>
            <person name="Kim T."/>
        </authorList>
    </citation>
    <scope>NUCLEOTIDE SEQUENCE [LARGE SCALE GENOMIC DNA]</scope>
    <source>
        <strain evidence="9">TK-2024</strain>
        <tissue evidence="9">Old leaves</tissue>
    </source>
</reference>
<accession>A0ABR2R3Q1</accession>
<organism evidence="9 10">
    <name type="scientific">Hibiscus sabdariffa</name>
    <name type="common">roselle</name>
    <dbReference type="NCBI Taxonomy" id="183260"/>
    <lineage>
        <taxon>Eukaryota</taxon>
        <taxon>Viridiplantae</taxon>
        <taxon>Streptophyta</taxon>
        <taxon>Embryophyta</taxon>
        <taxon>Tracheophyta</taxon>
        <taxon>Spermatophyta</taxon>
        <taxon>Magnoliopsida</taxon>
        <taxon>eudicotyledons</taxon>
        <taxon>Gunneridae</taxon>
        <taxon>Pentapetalae</taxon>
        <taxon>rosids</taxon>
        <taxon>malvids</taxon>
        <taxon>Malvales</taxon>
        <taxon>Malvaceae</taxon>
        <taxon>Malvoideae</taxon>
        <taxon>Hibiscus</taxon>
    </lineage>
</organism>